<dbReference type="InterPro" id="IPR017938">
    <property type="entry name" value="Riboflavin_synthase-like_b-brl"/>
</dbReference>
<protein>
    <submittedName>
        <fullName evidence="9">Oxidoreductase</fullName>
    </submittedName>
</protein>
<dbReference type="InterPro" id="IPR012675">
    <property type="entry name" value="Beta-grasp_dom_sf"/>
</dbReference>
<dbReference type="InterPro" id="IPR039261">
    <property type="entry name" value="FNR_nucleotide-bd"/>
</dbReference>
<reference evidence="9" key="1">
    <citation type="journal article" date="2014" name="Int. J. Syst. Evol. Microbiol.">
        <title>Complete genome sequence of Corynebacterium casei LMG S-19264T (=DSM 44701T), isolated from a smear-ripened cheese.</title>
        <authorList>
            <consortium name="US DOE Joint Genome Institute (JGI-PGF)"/>
            <person name="Walter F."/>
            <person name="Albersmeier A."/>
            <person name="Kalinowski J."/>
            <person name="Ruckert C."/>
        </authorList>
    </citation>
    <scope>NUCLEOTIDE SEQUENCE</scope>
    <source>
        <strain evidence="9">KCTC 32296</strain>
    </source>
</reference>
<keyword evidence="6" id="KW-0411">Iron-sulfur</keyword>
<dbReference type="Proteomes" id="UP000662572">
    <property type="component" value="Unassembled WGS sequence"/>
</dbReference>
<gene>
    <name evidence="9" type="ORF">GCM10011273_31920</name>
</gene>
<dbReference type="Pfam" id="PF00175">
    <property type="entry name" value="NAD_binding_1"/>
    <property type="match status" value="1"/>
</dbReference>
<evidence type="ECO:0000259" key="8">
    <source>
        <dbReference type="PROSITE" id="PS51384"/>
    </source>
</evidence>
<proteinExistence type="predicted"/>
<evidence type="ECO:0000256" key="3">
    <source>
        <dbReference type="ARBA" id="ARBA00022723"/>
    </source>
</evidence>
<dbReference type="PANTHER" id="PTHR47354:SF1">
    <property type="entry name" value="CARNITINE MONOOXYGENASE REDUCTASE SUBUNIT"/>
    <property type="match status" value="1"/>
</dbReference>
<dbReference type="InterPro" id="IPR036010">
    <property type="entry name" value="2Fe-2S_ferredoxin-like_sf"/>
</dbReference>
<dbReference type="CDD" id="cd06185">
    <property type="entry name" value="PDR_like"/>
    <property type="match status" value="1"/>
</dbReference>
<evidence type="ECO:0000313" key="9">
    <source>
        <dbReference type="EMBL" id="GGZ42839.1"/>
    </source>
</evidence>
<keyword evidence="3" id="KW-0479">Metal-binding</keyword>
<evidence type="ECO:0000256" key="4">
    <source>
        <dbReference type="ARBA" id="ARBA00023002"/>
    </source>
</evidence>
<dbReference type="InterPro" id="IPR001433">
    <property type="entry name" value="OxRdtase_FAD/NAD-bd"/>
</dbReference>
<evidence type="ECO:0000256" key="1">
    <source>
        <dbReference type="ARBA" id="ARBA00022630"/>
    </source>
</evidence>
<feature type="domain" description="2Fe-2S ferredoxin-type" evidence="7">
    <location>
        <begin position="239"/>
        <end position="324"/>
    </location>
</feature>
<reference evidence="9" key="2">
    <citation type="submission" date="2020-09" db="EMBL/GenBank/DDBJ databases">
        <authorList>
            <person name="Sun Q."/>
            <person name="Kim S."/>
        </authorList>
    </citation>
    <scope>NUCLEOTIDE SEQUENCE</scope>
    <source>
        <strain evidence="9">KCTC 32296</strain>
    </source>
</reference>
<evidence type="ECO:0000259" key="7">
    <source>
        <dbReference type="PROSITE" id="PS51085"/>
    </source>
</evidence>
<dbReference type="GO" id="GO:0046872">
    <property type="term" value="F:metal ion binding"/>
    <property type="evidence" value="ECO:0007669"/>
    <property type="project" value="UniProtKB-KW"/>
</dbReference>
<dbReference type="CDD" id="cd00207">
    <property type="entry name" value="fer2"/>
    <property type="match status" value="1"/>
</dbReference>
<dbReference type="Gene3D" id="3.10.20.30">
    <property type="match status" value="1"/>
</dbReference>
<dbReference type="PROSITE" id="PS00197">
    <property type="entry name" value="2FE2S_FER_1"/>
    <property type="match status" value="1"/>
</dbReference>
<dbReference type="SUPFAM" id="SSF52343">
    <property type="entry name" value="Ferredoxin reductase-like, C-terminal NADP-linked domain"/>
    <property type="match status" value="1"/>
</dbReference>
<evidence type="ECO:0000256" key="5">
    <source>
        <dbReference type="ARBA" id="ARBA00023004"/>
    </source>
</evidence>
<keyword evidence="4" id="KW-0560">Oxidoreductase</keyword>
<name>A0A918QGC8_9CAUL</name>
<dbReference type="SUPFAM" id="SSF63380">
    <property type="entry name" value="Riboflavin synthase domain-like"/>
    <property type="match status" value="1"/>
</dbReference>
<dbReference type="Gene3D" id="2.40.30.10">
    <property type="entry name" value="Translation factors"/>
    <property type="match status" value="1"/>
</dbReference>
<keyword evidence="1" id="KW-0285">Flavoprotein</keyword>
<dbReference type="SUPFAM" id="SSF54292">
    <property type="entry name" value="2Fe-2S ferredoxin-like"/>
    <property type="match status" value="1"/>
</dbReference>
<dbReference type="InterPro" id="IPR017927">
    <property type="entry name" value="FAD-bd_FR_type"/>
</dbReference>
<dbReference type="GO" id="GO:0016491">
    <property type="term" value="F:oxidoreductase activity"/>
    <property type="evidence" value="ECO:0007669"/>
    <property type="project" value="UniProtKB-KW"/>
</dbReference>
<dbReference type="EMBL" id="BMZB01000006">
    <property type="protein sequence ID" value="GGZ42839.1"/>
    <property type="molecule type" value="Genomic_DNA"/>
</dbReference>
<feature type="domain" description="FAD-binding FR-type" evidence="8">
    <location>
        <begin position="3"/>
        <end position="110"/>
    </location>
</feature>
<evidence type="ECO:0000313" key="10">
    <source>
        <dbReference type="Proteomes" id="UP000662572"/>
    </source>
</evidence>
<dbReference type="Gene3D" id="3.40.50.80">
    <property type="entry name" value="Nucleotide-binding domain of ferredoxin-NADP reductase (FNR) module"/>
    <property type="match status" value="1"/>
</dbReference>
<dbReference type="PROSITE" id="PS51085">
    <property type="entry name" value="2FE2S_FER_2"/>
    <property type="match status" value="1"/>
</dbReference>
<dbReference type="Pfam" id="PF00111">
    <property type="entry name" value="Fer2"/>
    <property type="match status" value="1"/>
</dbReference>
<comment type="caution">
    <text evidence="9">The sequence shown here is derived from an EMBL/GenBank/DDBJ whole genome shotgun (WGS) entry which is preliminary data.</text>
</comment>
<dbReference type="GO" id="GO:0051537">
    <property type="term" value="F:2 iron, 2 sulfur cluster binding"/>
    <property type="evidence" value="ECO:0007669"/>
    <property type="project" value="UniProtKB-KW"/>
</dbReference>
<dbReference type="PRINTS" id="PR00409">
    <property type="entry name" value="PHDIOXRDTASE"/>
</dbReference>
<dbReference type="AlphaFoldDB" id="A0A918QGC8"/>
<dbReference type="RefSeq" id="WP_189488460.1">
    <property type="nucleotide sequence ID" value="NZ_BMZB01000006.1"/>
</dbReference>
<evidence type="ECO:0000256" key="6">
    <source>
        <dbReference type="ARBA" id="ARBA00023014"/>
    </source>
</evidence>
<dbReference type="InterPro" id="IPR050415">
    <property type="entry name" value="MRET"/>
</dbReference>
<organism evidence="9 10">
    <name type="scientific">Asticcacaulis endophyticus</name>
    <dbReference type="NCBI Taxonomy" id="1395890"/>
    <lineage>
        <taxon>Bacteria</taxon>
        <taxon>Pseudomonadati</taxon>
        <taxon>Pseudomonadota</taxon>
        <taxon>Alphaproteobacteria</taxon>
        <taxon>Caulobacterales</taxon>
        <taxon>Caulobacteraceae</taxon>
        <taxon>Asticcacaulis</taxon>
    </lineage>
</organism>
<keyword evidence="10" id="KW-1185">Reference proteome</keyword>
<dbReference type="InterPro" id="IPR006058">
    <property type="entry name" value="2Fe2S_fd_BS"/>
</dbReference>
<evidence type="ECO:0000256" key="2">
    <source>
        <dbReference type="ARBA" id="ARBA00022714"/>
    </source>
</evidence>
<keyword evidence="2" id="KW-0001">2Fe-2S</keyword>
<dbReference type="PANTHER" id="PTHR47354">
    <property type="entry name" value="NADH OXIDOREDUCTASE HCR"/>
    <property type="match status" value="1"/>
</dbReference>
<accession>A0A918QGC8</accession>
<dbReference type="InterPro" id="IPR001041">
    <property type="entry name" value="2Fe-2S_ferredoxin-type"/>
</dbReference>
<sequence>MSETQLRVRVHELTEVGQGGQAGCVRILDLRAEEGSDLPPFEAGAHIDIVAREGLVRQYSLLNAPSECHRYVVAIALDATSRGGSKHFHDWVEPDDVLTISAPRCHFHLNEDSPYTVLIAGGIGVTPVWSMAQRLLALGKPFEFHYGARARSQAALLTEIEATLGAAGVRFEARFEDNGGARLNLTDIFEAAPEGAHFYACGPSGMLDAYIAAGEARGVDYVHYERFSGVEEAATEGGFEVELARTGGCYEVPSGLTILEALKAHGINVPHSCAEGICGACECGVLSGIPDHRDSVLTDAEKAANTTMMVCCSGSRSPKLVLDL</sequence>
<keyword evidence="5" id="KW-0408">Iron</keyword>
<dbReference type="PROSITE" id="PS51384">
    <property type="entry name" value="FAD_FR"/>
    <property type="match status" value="1"/>
</dbReference>